<evidence type="ECO:0000259" key="5">
    <source>
        <dbReference type="PROSITE" id="PS51716"/>
    </source>
</evidence>
<dbReference type="PROSITE" id="PS51716">
    <property type="entry name" value="G_IRG"/>
    <property type="match status" value="1"/>
</dbReference>
<dbReference type="InterPro" id="IPR030385">
    <property type="entry name" value="G_IRG_dom"/>
</dbReference>
<dbReference type="Gene3D" id="3.40.50.300">
    <property type="entry name" value="P-loop containing nucleotide triphosphate hydrolases"/>
    <property type="match status" value="1"/>
</dbReference>
<dbReference type="InterPro" id="IPR007743">
    <property type="entry name" value="Immunity-related_GTPase-like"/>
</dbReference>
<dbReference type="Pfam" id="PF05049">
    <property type="entry name" value="IIGP"/>
    <property type="match status" value="1"/>
</dbReference>
<dbReference type="Proteomes" id="UP001164746">
    <property type="component" value="Chromosome 16"/>
</dbReference>
<keyword evidence="2" id="KW-0547">Nucleotide-binding</keyword>
<evidence type="ECO:0000256" key="1">
    <source>
        <dbReference type="ARBA" id="ARBA00005429"/>
    </source>
</evidence>
<evidence type="ECO:0000256" key="3">
    <source>
        <dbReference type="ARBA" id="ARBA00022801"/>
    </source>
</evidence>
<dbReference type="SUPFAM" id="SSF52540">
    <property type="entry name" value="P-loop containing nucleoside triphosphate hydrolases"/>
    <property type="match status" value="1"/>
</dbReference>
<reference evidence="6" key="1">
    <citation type="submission" date="2022-11" db="EMBL/GenBank/DDBJ databases">
        <title>Centuries of genome instability and evolution in soft-shell clam transmissible cancer (bioRxiv).</title>
        <authorList>
            <person name="Hart S.F.M."/>
            <person name="Yonemitsu M.A."/>
            <person name="Giersch R.M."/>
            <person name="Beal B.F."/>
            <person name="Arriagada G."/>
            <person name="Davis B.W."/>
            <person name="Ostrander E.A."/>
            <person name="Goff S.P."/>
            <person name="Metzger M.J."/>
        </authorList>
    </citation>
    <scope>NUCLEOTIDE SEQUENCE</scope>
    <source>
        <strain evidence="6">MELC-2E11</strain>
        <tissue evidence="6">Siphon/mantle</tissue>
    </source>
</reference>
<dbReference type="InterPro" id="IPR027417">
    <property type="entry name" value="P-loop_NTPase"/>
</dbReference>
<feature type="domain" description="IRG-type G" evidence="5">
    <location>
        <begin position="585"/>
        <end position="773"/>
    </location>
</feature>
<evidence type="ECO:0000256" key="2">
    <source>
        <dbReference type="ARBA" id="ARBA00022741"/>
    </source>
</evidence>
<name>A0ABY7G618_MYAAR</name>
<keyword evidence="3" id="KW-0378">Hydrolase</keyword>
<dbReference type="InterPro" id="IPR051515">
    <property type="entry name" value="IRG"/>
</dbReference>
<evidence type="ECO:0000313" key="6">
    <source>
        <dbReference type="EMBL" id="WAR29883.1"/>
    </source>
</evidence>
<dbReference type="PANTHER" id="PTHR32341:SF17">
    <property type="entry name" value="IRG-TYPE G DOMAIN-CONTAINING PROTEIN"/>
    <property type="match status" value="1"/>
</dbReference>
<evidence type="ECO:0000313" key="7">
    <source>
        <dbReference type="Proteomes" id="UP001164746"/>
    </source>
</evidence>
<dbReference type="EMBL" id="CP111027">
    <property type="protein sequence ID" value="WAR29883.1"/>
    <property type="molecule type" value="Genomic_DNA"/>
</dbReference>
<dbReference type="PANTHER" id="PTHR32341">
    <property type="entry name" value="INTERFERON-INDUCIBLE GTPASE"/>
    <property type="match status" value="1"/>
</dbReference>
<sequence length="918" mass="104075">MGSCCRKFVKCTTCGFCCKGPYGYCCKGTCEYCCKDYTKDAKCREAVDDVTIPLNNDDEFDQNIEKEHEVQKPKMVNAYVQTDNIKEQTVHKISYVSKIHMTSRNFSQQTNQNQSIESSQQTSKTLIADTLQQTDVSKVHLTTNDTSQQTKQIQLIESSQQISKASTDDTLQQTDVSKVHLTTNDTSQQTSKECIADSFQQTDVSKVHLATNDTSQQTSKQIITDSFQQTDVSKVHMATNDTSQQTSKPCIADSLQQTDVSKIHMATNDTSQQTSKPCIADSFQQTDVSKVHMATHDTSQQTSKPCIADSLQQTDVSKVHMATNDTSQQTSKPCIADSFQQTDVSKVHMATNDTSQQTSKQRIAATFQQTDVSKVHLTLSDALQQTSKPCIADSFQQTDVSKVHMATNDTSQQTSKQRIAATFQQTDVSKVHLTLSDASQQTSKPCIADSFQQTDVSNLHLTTNDTSQQTSKPFIADSLQQTDVSKVHLTTSDFAQQTQAIQSIECSQQTNPWNDCELEEDPEATFTPDPNIIEYEEYIELQKQAQKQFDEKRGMPGYFKRISDQYGIKGMLQQLQDELLKWKSTKLNIAITGRSGSGKSSLINTIRGMVPDHPLAAMVDVVEATVKPMPYPHPTNKNVILWDLPGVGTPNFLRKYYEEKVHLKDFDFFIIVGCKRFTDDDAWLTEIILKMKKKVYLVRSHIDSDLYNEKIDHPTKYSEKESLDKIRKSTISMLNEISHKLRFYDVPVFLMCTKMAFTKKYDYELFQEKLVYALPELKQKAMVLTLSVLTQTAIEQKVNVLLEQIEMIGSAFGFLGTITGISTFWQWFQKDTIIQEQIHHFRTQLGLDEDTLREKQIDTKCFELTTIPYLNLEKYRRSAAKTARFWTRSSAADILKLVLLDMKKDALKIYGSENTQHK</sequence>
<gene>
    <name evidence="6" type="ORF">MAR_003451</name>
</gene>
<proteinExistence type="inferred from homology"/>
<organism evidence="6 7">
    <name type="scientific">Mya arenaria</name>
    <name type="common">Soft-shell clam</name>
    <dbReference type="NCBI Taxonomy" id="6604"/>
    <lineage>
        <taxon>Eukaryota</taxon>
        <taxon>Metazoa</taxon>
        <taxon>Spiralia</taxon>
        <taxon>Lophotrochozoa</taxon>
        <taxon>Mollusca</taxon>
        <taxon>Bivalvia</taxon>
        <taxon>Autobranchia</taxon>
        <taxon>Heteroconchia</taxon>
        <taxon>Euheterodonta</taxon>
        <taxon>Imparidentia</taxon>
        <taxon>Neoheterodontei</taxon>
        <taxon>Myida</taxon>
        <taxon>Myoidea</taxon>
        <taxon>Myidae</taxon>
        <taxon>Mya</taxon>
    </lineage>
</organism>
<keyword evidence="4" id="KW-0342">GTP-binding</keyword>
<protein>
    <submittedName>
        <fullName evidence="6">IIGP1-like protein</fullName>
    </submittedName>
</protein>
<evidence type="ECO:0000256" key="4">
    <source>
        <dbReference type="ARBA" id="ARBA00023134"/>
    </source>
</evidence>
<keyword evidence="7" id="KW-1185">Reference proteome</keyword>
<comment type="similarity">
    <text evidence="1">Belongs to the TRAFAC class dynamin-like GTPase superfamily. IRG family.</text>
</comment>
<accession>A0ABY7G618</accession>